<dbReference type="RefSeq" id="WP_143090978.1">
    <property type="nucleotide sequence ID" value="NZ_FONY01000038.1"/>
</dbReference>
<dbReference type="NCBIfam" id="TIGR00494">
    <property type="entry name" value="crcB"/>
    <property type="match status" value="1"/>
</dbReference>
<dbReference type="OrthoDB" id="9815830at2"/>
<evidence type="ECO:0000256" key="2">
    <source>
        <dbReference type="ARBA" id="ARBA00022475"/>
    </source>
</evidence>
<protein>
    <recommendedName>
        <fullName evidence="11">Fluoride-specific ion channel FluC</fullName>
    </recommendedName>
</protein>
<dbReference type="GO" id="GO:0046872">
    <property type="term" value="F:metal ion binding"/>
    <property type="evidence" value="ECO:0007669"/>
    <property type="project" value="UniProtKB-KW"/>
</dbReference>
<evidence type="ECO:0000256" key="7">
    <source>
        <dbReference type="ARBA" id="ARBA00023136"/>
    </source>
</evidence>
<evidence type="ECO:0000256" key="5">
    <source>
        <dbReference type="ARBA" id="ARBA00022989"/>
    </source>
</evidence>
<feature type="binding site" evidence="11">
    <location>
        <position position="78"/>
    </location>
    <ligand>
        <name>Na(+)</name>
        <dbReference type="ChEBI" id="CHEBI:29101"/>
        <note>structural</note>
    </ligand>
</feature>
<keyword evidence="6 11" id="KW-0406">Ion transport</keyword>
<keyword evidence="3" id="KW-0997">Cell inner membrane</keyword>
<comment type="activity regulation">
    <text evidence="11">Na(+) is not transported, but it plays an essential structural role and its presence is essential for fluoride channel function.</text>
</comment>
<dbReference type="EMBL" id="FONY01000038">
    <property type="protein sequence ID" value="SFF46805.1"/>
    <property type="molecule type" value="Genomic_DNA"/>
</dbReference>
<organism evidence="12 13">
    <name type="scientific">Thermoflexibacter ruber</name>
    <dbReference type="NCBI Taxonomy" id="1003"/>
    <lineage>
        <taxon>Bacteria</taxon>
        <taxon>Pseudomonadati</taxon>
        <taxon>Bacteroidota</taxon>
        <taxon>Cytophagia</taxon>
        <taxon>Cytophagales</taxon>
        <taxon>Thermoflexibacteraceae</taxon>
        <taxon>Thermoflexibacter</taxon>
    </lineage>
</organism>
<feature type="transmembrane region" description="Helical" evidence="11">
    <location>
        <begin position="35"/>
        <end position="55"/>
    </location>
</feature>
<reference evidence="12 13" key="1">
    <citation type="submission" date="2016-10" db="EMBL/GenBank/DDBJ databases">
        <authorList>
            <person name="de Groot N.N."/>
        </authorList>
    </citation>
    <scope>NUCLEOTIDE SEQUENCE [LARGE SCALE GENOMIC DNA]</scope>
    <source>
        <strain>GEY</strain>
        <strain evidence="13">DSM 9560</strain>
    </source>
</reference>
<keyword evidence="11" id="KW-0479">Metal-binding</keyword>
<dbReference type="Proteomes" id="UP000199513">
    <property type="component" value="Unassembled WGS sequence"/>
</dbReference>
<feature type="transmembrane region" description="Helical" evidence="11">
    <location>
        <begin position="67"/>
        <end position="84"/>
    </location>
</feature>
<comment type="subcellular location">
    <subcellularLocation>
        <location evidence="1 11">Cell membrane</location>
        <topology evidence="1 11">Multi-pass membrane protein</topology>
    </subcellularLocation>
</comment>
<dbReference type="GO" id="GO:0062054">
    <property type="term" value="F:fluoride channel activity"/>
    <property type="evidence" value="ECO:0007669"/>
    <property type="project" value="UniProtKB-UniRule"/>
</dbReference>
<evidence type="ECO:0000256" key="11">
    <source>
        <dbReference type="HAMAP-Rule" id="MF_00454"/>
    </source>
</evidence>
<feature type="binding site" evidence="11">
    <location>
        <position position="75"/>
    </location>
    <ligand>
        <name>Na(+)</name>
        <dbReference type="ChEBI" id="CHEBI:29101"/>
        <note>structural</note>
    </ligand>
</feature>
<evidence type="ECO:0000256" key="10">
    <source>
        <dbReference type="ARBA" id="ARBA00035585"/>
    </source>
</evidence>
<dbReference type="PANTHER" id="PTHR28259:SF1">
    <property type="entry name" value="FLUORIDE EXPORT PROTEIN 1-RELATED"/>
    <property type="match status" value="1"/>
</dbReference>
<keyword evidence="13" id="KW-1185">Reference proteome</keyword>
<name>A0A1I2IWM8_9BACT</name>
<comment type="catalytic activity">
    <reaction evidence="10">
        <text>fluoride(in) = fluoride(out)</text>
        <dbReference type="Rhea" id="RHEA:76159"/>
        <dbReference type="ChEBI" id="CHEBI:17051"/>
    </reaction>
    <physiologicalReaction direction="left-to-right" evidence="10">
        <dbReference type="Rhea" id="RHEA:76160"/>
    </physiologicalReaction>
</comment>
<dbReference type="AlphaFoldDB" id="A0A1I2IWM8"/>
<evidence type="ECO:0000313" key="13">
    <source>
        <dbReference type="Proteomes" id="UP000199513"/>
    </source>
</evidence>
<dbReference type="Pfam" id="PF02537">
    <property type="entry name" value="CRCB"/>
    <property type="match status" value="1"/>
</dbReference>
<keyword evidence="11" id="KW-0813">Transport</keyword>
<dbReference type="PROSITE" id="PS51257">
    <property type="entry name" value="PROKAR_LIPOPROTEIN"/>
    <property type="match status" value="1"/>
</dbReference>
<keyword evidence="2 11" id="KW-1003">Cell membrane</keyword>
<comment type="similarity">
    <text evidence="9 11">Belongs to the fluoride channel Fluc/FEX (TC 1.A.43) family.</text>
</comment>
<gene>
    <name evidence="11" type="primary">fluC</name>
    <name evidence="11" type="synonym">crcB</name>
    <name evidence="12" type="ORF">SAMN04488541_103812</name>
</gene>
<evidence type="ECO:0000256" key="4">
    <source>
        <dbReference type="ARBA" id="ARBA00022692"/>
    </source>
</evidence>
<evidence type="ECO:0000256" key="1">
    <source>
        <dbReference type="ARBA" id="ARBA00004651"/>
    </source>
</evidence>
<evidence type="ECO:0000313" key="12">
    <source>
        <dbReference type="EMBL" id="SFF46805.1"/>
    </source>
</evidence>
<dbReference type="GO" id="GO:0005886">
    <property type="term" value="C:plasma membrane"/>
    <property type="evidence" value="ECO:0007669"/>
    <property type="project" value="UniProtKB-SubCell"/>
</dbReference>
<keyword evidence="11" id="KW-0915">Sodium</keyword>
<proteinExistence type="inferred from homology"/>
<keyword evidence="4 11" id="KW-0812">Transmembrane</keyword>
<comment type="function">
    <text evidence="11">Fluoride-specific ion channel. Important for reducing fluoride concentration in the cell, thus reducing its toxicity.</text>
</comment>
<dbReference type="PANTHER" id="PTHR28259">
    <property type="entry name" value="FLUORIDE EXPORT PROTEIN 1-RELATED"/>
    <property type="match status" value="1"/>
</dbReference>
<sequence>MYKEFLAVFLGGGVGSCLRYAISSWLNPLSSFLPFGTLSANALACFILGMVAYFFQHKLLHSELLRLFIMVGVCGGFSTFSTFSSELWSFWKNEQWLSLLTYMLMSLLLCHSFLLLGMFVAKNL</sequence>
<evidence type="ECO:0000256" key="3">
    <source>
        <dbReference type="ARBA" id="ARBA00022519"/>
    </source>
</evidence>
<dbReference type="InterPro" id="IPR003691">
    <property type="entry name" value="FluC"/>
</dbReference>
<accession>A0A1I2IWM8</accession>
<keyword evidence="7 11" id="KW-0472">Membrane</keyword>
<dbReference type="HAMAP" id="MF_00454">
    <property type="entry name" value="FluC"/>
    <property type="match status" value="1"/>
</dbReference>
<keyword evidence="5 11" id="KW-1133">Transmembrane helix</keyword>
<dbReference type="STRING" id="1003.SAMN04488541_103812"/>
<feature type="transmembrane region" description="Helical" evidence="11">
    <location>
        <begin position="96"/>
        <end position="121"/>
    </location>
</feature>
<evidence type="ECO:0000256" key="8">
    <source>
        <dbReference type="ARBA" id="ARBA00023303"/>
    </source>
</evidence>
<dbReference type="GO" id="GO:0140114">
    <property type="term" value="P:cellular detoxification of fluoride"/>
    <property type="evidence" value="ECO:0007669"/>
    <property type="project" value="UniProtKB-UniRule"/>
</dbReference>
<evidence type="ECO:0000256" key="6">
    <source>
        <dbReference type="ARBA" id="ARBA00023065"/>
    </source>
</evidence>
<keyword evidence="8 11" id="KW-0407">Ion channel</keyword>
<evidence type="ECO:0000256" key="9">
    <source>
        <dbReference type="ARBA" id="ARBA00035120"/>
    </source>
</evidence>